<comment type="caution">
    <text evidence="13">The sequence shown here is derived from an EMBL/GenBank/DDBJ whole genome shotgun (WGS) entry which is preliminary data.</text>
</comment>
<feature type="domain" description="DUF3417" evidence="12">
    <location>
        <begin position="13"/>
        <end position="122"/>
    </location>
</feature>
<dbReference type="RefSeq" id="WP_215608688.1">
    <property type="nucleotide sequence ID" value="NZ_JADOES010000014.1"/>
</dbReference>
<dbReference type="PANTHER" id="PTHR42655">
    <property type="entry name" value="GLYCOGEN PHOSPHORYLASE"/>
    <property type="match status" value="1"/>
</dbReference>
<dbReference type="InterPro" id="IPR000811">
    <property type="entry name" value="Glyco_trans_35"/>
</dbReference>
<dbReference type="Pfam" id="PF11897">
    <property type="entry name" value="DUF3417"/>
    <property type="match status" value="1"/>
</dbReference>
<evidence type="ECO:0000256" key="4">
    <source>
        <dbReference type="ARBA" id="ARBA00012591"/>
    </source>
</evidence>
<gene>
    <name evidence="13" type="primary">glgP</name>
    <name evidence="13" type="ORF">IXB50_09305</name>
</gene>
<evidence type="ECO:0000256" key="9">
    <source>
        <dbReference type="ARBA" id="ARBA00023277"/>
    </source>
</evidence>
<dbReference type="SUPFAM" id="SSF53756">
    <property type="entry name" value="UDP-Glycosyltransferase/glycogen phosphorylase"/>
    <property type="match status" value="1"/>
</dbReference>
<evidence type="ECO:0000256" key="11">
    <source>
        <dbReference type="PIRSR" id="PIRSR000460-1"/>
    </source>
</evidence>
<keyword evidence="5" id="KW-0021">Allosteric enzyme</keyword>
<accession>A0A947DGQ9</accession>
<comment type="function">
    <text evidence="10">Phosphorylase is an important allosteric enzyme in carbohydrate metabolism. Enzymes from different sources differ in their regulatory mechanisms and in their natural substrates. However, all known phosphorylases share catalytic and structural properties.</text>
</comment>
<dbReference type="GO" id="GO:0008184">
    <property type="term" value="F:glycogen phosphorylase activity"/>
    <property type="evidence" value="ECO:0007669"/>
    <property type="project" value="InterPro"/>
</dbReference>
<feature type="modified residue" description="N6-(pyridoxal phosphate)lysine" evidence="11">
    <location>
        <position position="609"/>
    </location>
</feature>
<evidence type="ECO:0000313" key="14">
    <source>
        <dbReference type="Proteomes" id="UP000717364"/>
    </source>
</evidence>
<dbReference type="Proteomes" id="UP000717364">
    <property type="component" value="Unassembled WGS sequence"/>
</dbReference>
<keyword evidence="14" id="KW-1185">Reference proteome</keyword>
<dbReference type="Gene3D" id="3.40.50.2000">
    <property type="entry name" value="Glycogen Phosphorylase B"/>
    <property type="match status" value="3"/>
</dbReference>
<dbReference type="InterPro" id="IPR052182">
    <property type="entry name" value="Glycogen/Maltodextrin_Phosph"/>
</dbReference>
<name>A0A947DGQ9_9CYAN</name>
<keyword evidence="8 11" id="KW-0663">Pyridoxal phosphate</keyword>
<keyword evidence="6" id="KW-0328">Glycosyltransferase</keyword>
<keyword evidence="9" id="KW-0119">Carbohydrate metabolism</keyword>
<evidence type="ECO:0000256" key="1">
    <source>
        <dbReference type="ARBA" id="ARBA00001275"/>
    </source>
</evidence>
<dbReference type="NCBIfam" id="TIGR02094">
    <property type="entry name" value="more_P_ylases"/>
    <property type="match status" value="1"/>
</dbReference>
<comment type="cofactor">
    <cofactor evidence="2">
        <name>pyridoxal 5'-phosphate</name>
        <dbReference type="ChEBI" id="CHEBI:597326"/>
    </cofactor>
</comment>
<evidence type="ECO:0000256" key="3">
    <source>
        <dbReference type="ARBA" id="ARBA00006047"/>
    </source>
</evidence>
<evidence type="ECO:0000256" key="6">
    <source>
        <dbReference type="ARBA" id="ARBA00022676"/>
    </source>
</evidence>
<comment type="similarity">
    <text evidence="3">Belongs to the glycogen phosphorylase family.</text>
</comment>
<dbReference type="GO" id="GO:0030170">
    <property type="term" value="F:pyridoxal phosphate binding"/>
    <property type="evidence" value="ECO:0007669"/>
    <property type="project" value="InterPro"/>
</dbReference>
<dbReference type="InterPro" id="IPR011834">
    <property type="entry name" value="Agluc_phsphrylas"/>
</dbReference>
<evidence type="ECO:0000256" key="7">
    <source>
        <dbReference type="ARBA" id="ARBA00022679"/>
    </source>
</evidence>
<dbReference type="PROSITE" id="PS00102">
    <property type="entry name" value="PHOSPHORYLASE"/>
    <property type="match status" value="1"/>
</dbReference>
<dbReference type="GO" id="GO:0005975">
    <property type="term" value="P:carbohydrate metabolic process"/>
    <property type="evidence" value="ECO:0007669"/>
    <property type="project" value="InterPro"/>
</dbReference>
<protein>
    <recommendedName>
        <fullName evidence="4">glycogen phosphorylase</fullName>
        <ecNumber evidence="4">2.4.1.1</ecNumber>
    </recommendedName>
</protein>
<evidence type="ECO:0000259" key="12">
    <source>
        <dbReference type="Pfam" id="PF11897"/>
    </source>
</evidence>
<reference evidence="13" key="1">
    <citation type="submission" date="2020-11" db="EMBL/GenBank/DDBJ databases">
        <authorList>
            <person name="Konstantinou D."/>
            <person name="Gkelis S."/>
            <person name="Popin R."/>
            <person name="Fewer D."/>
            <person name="Sivonen K."/>
        </authorList>
    </citation>
    <scope>NUCLEOTIDE SEQUENCE</scope>
    <source>
        <strain evidence="13">TAU-MAC 1115</strain>
    </source>
</reference>
<keyword evidence="7" id="KW-0808">Transferase</keyword>
<dbReference type="InterPro" id="IPR035090">
    <property type="entry name" value="Pyridoxal_P_attach_site"/>
</dbReference>
<evidence type="ECO:0000313" key="13">
    <source>
        <dbReference type="EMBL" id="MBT9315621.1"/>
    </source>
</evidence>
<reference evidence="13" key="2">
    <citation type="journal article" date="2021" name="Mar. Drugs">
        <title>Genome Reduction and Secondary Metabolism of the Marine Sponge-Associated Cyanobacterium Leptothoe.</title>
        <authorList>
            <person name="Konstantinou D."/>
            <person name="Popin R.V."/>
            <person name="Fewer D.P."/>
            <person name="Sivonen K."/>
            <person name="Gkelis S."/>
        </authorList>
    </citation>
    <scope>NUCLEOTIDE SEQUENCE</scope>
    <source>
        <strain evidence="13">TAU-MAC 1115</strain>
    </source>
</reference>
<dbReference type="EMBL" id="JADOES010000014">
    <property type="protein sequence ID" value="MBT9315621.1"/>
    <property type="molecule type" value="Genomic_DNA"/>
</dbReference>
<organism evidence="13 14">
    <name type="scientific">Leptothoe spongobia TAU-MAC 1115</name>
    <dbReference type="NCBI Taxonomy" id="1967444"/>
    <lineage>
        <taxon>Bacteria</taxon>
        <taxon>Bacillati</taxon>
        <taxon>Cyanobacteriota</taxon>
        <taxon>Cyanophyceae</taxon>
        <taxon>Nodosilineales</taxon>
        <taxon>Cymatolegaceae</taxon>
        <taxon>Leptothoe</taxon>
        <taxon>Leptothoe spongobia</taxon>
    </lineage>
</organism>
<sequence>MRPIRTFNVTPTLPASLAPLRQLAENIHWDWDVGTIDLFKRLDPELWASSRYNPILMLSTISQDRLQAVAEDGGFIAQMNHAMGRLEQYLKAQSWYDAHRANPTANECYAYFSMEFGLTTCLPVYSGGLGVLAGDHLKTASDLGLPLVGVGLLYQEGYFAQYLNADGWQQERYPINDFYNMPLTLERDSQGNELRISVDYPGRKVYARIWRVDVGRVPLYLLDTNIEPNAPHDQDICDRLYGGDIDMRIHQEMMLGIGGVRMLKALDRKPSAYHLNEGHSAFLALERIRMLMDDQNMSFIEAQQLAQATQLFTTHTPVPAGIDLFPPEKIFHYLGHYAARFGLSHEHFLGLGRENDADNDAPFSMAVLAIKMASFVNGVSKLHGAVSRTMFGGLWPDLPVDEVPITSITNGVHARSCVAKSTQQLYDRYLGAEWDSAGIDDALWNKVSAIPDEEIWRNHESCRSHLVVSVRDRMYKAVKERGGSHLEMERAQEVLDPSILTIGFARRFATYKRATLFLRDVERLRKIVENSLGRRVQFVIAGKAHPKDIPGKELIRNIIHFTRDEGLDRSIVFVPNYDIHVARWMVSGCDVWLNNPRRPREASGTSGMKAAMNGLPNLSVLDGWWDEADYVATGWPIGNGEDYDDQDYQDEVEANDLYELLETAVVPLFYERDGHGIPRGWVAKMKAAIRLNTPAFNTARMLQDYANLGYFAASDRGRQLVADDYAPAKALAQWQSELHQHWQQISIAEIGLSHDVDLQVNEPLQVTARVHLGHLQASDVSVEFYQGGVDVDGELRGGRATAMVYRGQDPDGSSRYNLNVAYGQSGLQGFSLRVLPKHEHLSSSYLPRLILWADPDHVRIVIGNIESAPGLAQVTA</sequence>
<dbReference type="PIRSF" id="PIRSF000460">
    <property type="entry name" value="Pprylas_GlgP"/>
    <property type="match status" value="1"/>
</dbReference>
<dbReference type="AlphaFoldDB" id="A0A947DGQ9"/>
<dbReference type="InterPro" id="IPR024517">
    <property type="entry name" value="Glycogen_phosphorylase_DUF3417"/>
</dbReference>
<dbReference type="PANTHER" id="PTHR42655:SF1">
    <property type="entry name" value="GLYCOGEN PHOSPHORYLASE"/>
    <property type="match status" value="1"/>
</dbReference>
<dbReference type="EC" id="2.4.1.1" evidence="4"/>
<dbReference type="Pfam" id="PF00343">
    <property type="entry name" value="Phosphorylase"/>
    <property type="match status" value="1"/>
</dbReference>
<evidence type="ECO:0000256" key="10">
    <source>
        <dbReference type="ARBA" id="ARBA00025174"/>
    </source>
</evidence>
<evidence type="ECO:0000256" key="8">
    <source>
        <dbReference type="ARBA" id="ARBA00022898"/>
    </source>
</evidence>
<evidence type="ECO:0000256" key="5">
    <source>
        <dbReference type="ARBA" id="ARBA00022533"/>
    </source>
</evidence>
<proteinExistence type="inferred from homology"/>
<evidence type="ECO:0000256" key="2">
    <source>
        <dbReference type="ARBA" id="ARBA00001933"/>
    </source>
</evidence>
<comment type="catalytic activity">
    <reaction evidence="1">
        <text>[(1-&gt;4)-alpha-D-glucosyl](n) + phosphate = [(1-&gt;4)-alpha-D-glucosyl](n-1) + alpha-D-glucose 1-phosphate</text>
        <dbReference type="Rhea" id="RHEA:41732"/>
        <dbReference type="Rhea" id="RHEA-COMP:9584"/>
        <dbReference type="Rhea" id="RHEA-COMP:9586"/>
        <dbReference type="ChEBI" id="CHEBI:15444"/>
        <dbReference type="ChEBI" id="CHEBI:43474"/>
        <dbReference type="ChEBI" id="CHEBI:58601"/>
        <dbReference type="EC" id="2.4.1.1"/>
    </reaction>
</comment>